<reference evidence="1" key="3">
    <citation type="submission" date="2023-07" db="EMBL/GenBank/DDBJ databases">
        <title>An improved reference 1 genome and first organelle genomes of Quercus suber.</title>
        <authorList>
            <consortium name="Genosuber Consortium"/>
            <person name="Usie A."/>
            <person name="Serra O."/>
            <person name="Barros P."/>
        </authorList>
    </citation>
    <scope>NUCLEOTIDE SEQUENCE</scope>
    <source>
        <strain evidence="1">HL8</strain>
        <tissue evidence="1">Leaves</tissue>
    </source>
</reference>
<organism evidence="1">
    <name type="scientific">Quercus suber</name>
    <name type="common">Cork oak</name>
    <dbReference type="NCBI Taxonomy" id="58331"/>
    <lineage>
        <taxon>Eukaryota</taxon>
        <taxon>Viridiplantae</taxon>
        <taxon>Streptophyta</taxon>
        <taxon>Embryophyta</taxon>
        <taxon>Tracheophyta</taxon>
        <taxon>Spermatophyta</taxon>
        <taxon>Magnoliopsida</taxon>
        <taxon>eudicotyledons</taxon>
        <taxon>Gunneridae</taxon>
        <taxon>Pentapetalae</taxon>
        <taxon>rosids</taxon>
        <taxon>fabids</taxon>
        <taxon>Fagales</taxon>
        <taxon>Fagaceae</taxon>
        <taxon>Quercus</taxon>
    </lineage>
</organism>
<dbReference type="AlphaFoldDB" id="A0AAW0MC99"/>
<evidence type="ECO:0000313" key="1">
    <source>
        <dbReference type="EMBL" id="KAK7861572.1"/>
    </source>
</evidence>
<gene>
    <name evidence="1" type="primary">F4ST_0</name>
    <name evidence="1" type="ORF">CFP56_000216</name>
</gene>
<dbReference type="InterPro" id="IPR027417">
    <property type="entry name" value="P-loop_NTPase"/>
</dbReference>
<sequence length="107" mass="12271">MILSLWHFSQIMEDHDLKDPFELFCKGVSMGGPYCNNVLGCWRTITLSSLKEEVNGVMESIINLCRFENLSSLEVDQTGPRQGLIGMVKHGTRRIILHLKWQHNSIK</sequence>
<accession>A0AAW0MC99</accession>
<proteinExistence type="predicted"/>
<reference evidence="1" key="2">
    <citation type="journal article" date="2018" name="Sci. Data">
        <title>The draft genome sequence of cork oak.</title>
        <authorList>
            <person name="Ramos A.M."/>
            <person name="Usie A."/>
            <person name="Barbosa P."/>
            <person name="Barros P.M."/>
            <person name="Capote T."/>
            <person name="Chaves I."/>
            <person name="Simoes F."/>
            <person name="Abreu I."/>
            <person name="Carrasquinho I."/>
            <person name="Faro C."/>
            <person name="Guimaraes J.B."/>
            <person name="Mendonca D."/>
            <person name="Nobrega F."/>
            <person name="Rodrigues L."/>
            <person name="Saibo N.J.M."/>
            <person name="Varela M.C."/>
            <person name="Egas C."/>
            <person name="Matos J."/>
            <person name="Miguel C.M."/>
            <person name="Oliveira M.M."/>
            <person name="Ricardo C.P."/>
            <person name="Goncalves S."/>
        </authorList>
    </citation>
    <scope>NUCLEOTIDE SEQUENCE [LARGE SCALE GENOMIC DNA]</scope>
    <source>
        <strain evidence="1">HL8</strain>
    </source>
</reference>
<dbReference type="EMBL" id="PKMF04000001">
    <property type="protein sequence ID" value="KAK7861572.1"/>
    <property type="molecule type" value="Genomic_DNA"/>
</dbReference>
<reference evidence="1" key="1">
    <citation type="submission" date="2017-12" db="EMBL/GenBank/DDBJ databases">
        <authorList>
            <person name="Barbosa P."/>
            <person name="Usie A."/>
            <person name="Ramos A.M."/>
        </authorList>
    </citation>
    <scope>NUCLEOTIDE SEQUENCE</scope>
    <source>
        <strain evidence="1">HL8</strain>
        <tissue evidence="1">Leaves</tissue>
    </source>
</reference>
<dbReference type="SUPFAM" id="SSF52540">
    <property type="entry name" value="P-loop containing nucleoside triphosphate hydrolases"/>
    <property type="match status" value="1"/>
</dbReference>
<comment type="caution">
    <text evidence="1">The sequence shown here is derived from an EMBL/GenBank/DDBJ whole genome shotgun (WGS) entry which is preliminary data.</text>
</comment>
<protein>
    <submittedName>
        <fullName evidence="1">Flavonol 4'-sulfotransferase</fullName>
    </submittedName>
</protein>
<name>A0AAW0MC99_QUESU</name>